<accession>A0AAE8HDY9</accession>
<dbReference type="Proteomes" id="UP000182085">
    <property type="component" value="Chromosome I"/>
</dbReference>
<evidence type="ECO:0000313" key="1">
    <source>
        <dbReference type="EMBL" id="SDV10760.1"/>
    </source>
</evidence>
<gene>
    <name evidence="1" type="ORF">SAMN04490209_3337</name>
</gene>
<keyword evidence="2" id="KW-1185">Reference proteome</keyword>
<evidence type="ECO:0000313" key="2">
    <source>
        <dbReference type="Proteomes" id="UP000182085"/>
    </source>
</evidence>
<dbReference type="AlphaFoldDB" id="A0AAE8HDY9"/>
<name>A0AAE8HDY9_9PSED</name>
<protein>
    <submittedName>
        <fullName evidence="1">Uncharacterized protein</fullName>
    </submittedName>
</protein>
<organism evidence="1 2">
    <name type="scientific">Pseudomonas rhodesiae</name>
    <dbReference type="NCBI Taxonomy" id="76760"/>
    <lineage>
        <taxon>Bacteria</taxon>
        <taxon>Pseudomonadati</taxon>
        <taxon>Pseudomonadota</taxon>
        <taxon>Gammaproteobacteria</taxon>
        <taxon>Pseudomonadales</taxon>
        <taxon>Pseudomonadaceae</taxon>
        <taxon>Pseudomonas</taxon>
    </lineage>
</organism>
<reference evidence="1 2" key="1">
    <citation type="submission" date="2016-10" db="EMBL/GenBank/DDBJ databases">
        <authorList>
            <person name="Varghese N."/>
            <person name="Submissions S."/>
        </authorList>
    </citation>
    <scope>NUCLEOTIDE SEQUENCE [LARGE SCALE GENOMIC DNA]</scope>
    <source>
        <strain evidence="1 2">BS2777</strain>
    </source>
</reference>
<dbReference type="EMBL" id="LT629801">
    <property type="protein sequence ID" value="SDV10760.1"/>
    <property type="molecule type" value="Genomic_DNA"/>
</dbReference>
<proteinExistence type="predicted"/>
<sequence>MVIVASPLPHLTVFTFSVCEGACPRLALKVNKTLGFSLEKYHHPTSEPLSSPSSLSSVNLLCSMPIKGIGAWRRL</sequence>